<keyword evidence="4 6" id="KW-1133">Transmembrane helix</keyword>
<keyword evidence="3 6" id="KW-0812">Transmembrane</keyword>
<evidence type="ECO:0000256" key="4">
    <source>
        <dbReference type="ARBA" id="ARBA00022989"/>
    </source>
</evidence>
<feature type="domain" description="Polysaccharide chain length determinant N-terminal" evidence="7">
    <location>
        <begin position="4"/>
        <end position="107"/>
    </location>
</feature>
<dbReference type="PANTHER" id="PTHR32309:SF13">
    <property type="entry name" value="FERRIC ENTEROBACTIN TRANSPORT PROTEIN FEPE"/>
    <property type="match status" value="1"/>
</dbReference>
<evidence type="ECO:0000313" key="9">
    <source>
        <dbReference type="EMBL" id="MDT0602802.1"/>
    </source>
</evidence>
<proteinExistence type="predicted"/>
<evidence type="ECO:0000256" key="3">
    <source>
        <dbReference type="ARBA" id="ARBA00022692"/>
    </source>
</evidence>
<dbReference type="PANTHER" id="PTHR32309">
    <property type="entry name" value="TYROSINE-PROTEIN KINASE"/>
    <property type="match status" value="1"/>
</dbReference>
<dbReference type="InterPro" id="IPR050445">
    <property type="entry name" value="Bact_polysacc_biosynth/exp"/>
</dbReference>
<feature type="transmembrane region" description="Helical" evidence="6">
    <location>
        <begin position="275"/>
        <end position="295"/>
    </location>
</feature>
<dbReference type="InterPro" id="IPR032807">
    <property type="entry name" value="GNVR"/>
</dbReference>
<name>A0ABU2ZXZ8_9GAMM</name>
<dbReference type="Proteomes" id="UP001266357">
    <property type="component" value="Unassembled WGS sequence"/>
</dbReference>
<evidence type="ECO:0000313" key="10">
    <source>
        <dbReference type="Proteomes" id="UP001266357"/>
    </source>
</evidence>
<dbReference type="InterPro" id="IPR003856">
    <property type="entry name" value="LPS_length_determ_N"/>
</dbReference>
<feature type="transmembrane region" description="Helical" evidence="6">
    <location>
        <begin position="20"/>
        <end position="38"/>
    </location>
</feature>
<comment type="caution">
    <text evidence="9">The sequence shown here is derived from an EMBL/GenBank/DDBJ whole genome shotgun (WGS) entry which is preliminary data.</text>
</comment>
<evidence type="ECO:0000256" key="6">
    <source>
        <dbReference type="SAM" id="Phobius"/>
    </source>
</evidence>
<keyword evidence="2" id="KW-1003">Cell membrane</keyword>
<evidence type="ECO:0000256" key="5">
    <source>
        <dbReference type="ARBA" id="ARBA00023136"/>
    </source>
</evidence>
<gene>
    <name evidence="9" type="ORF">RM573_04290</name>
</gene>
<feature type="domain" description="Tyrosine-protein kinase G-rich" evidence="8">
    <location>
        <begin position="229"/>
        <end position="297"/>
    </location>
</feature>
<dbReference type="EMBL" id="JAVRIF010000002">
    <property type="protein sequence ID" value="MDT0602802.1"/>
    <property type="molecule type" value="Genomic_DNA"/>
</dbReference>
<sequence>MQDEEVNFSELWRTLWKRKITIISVTLLFSVAAVFFALSKPNIYKASVILTPVSSDGGAGGLAALAGQFGGLASMAGINLGSGGGDKTNLALEIIKSRSFLENFIANHNLLVPIMAATDWDDTTDTLILDDNIYDQANDKWIRDVKAPKKPKPSLWEAYKEFSDLLYIDYDKKAATIIIDIEYYSPKLAQQWLEWLIADLNSFMSKQDFEEAQASINYLNNQLNGIQVKAMESVFYQLIEEQTKNMMLISVKPEYVLKTIDPPQVPEERAKPNRALIVILGTILGGLLSVFIVLLQRRNS</sequence>
<reference evidence="9 10" key="1">
    <citation type="submission" date="2023-09" db="EMBL/GenBank/DDBJ databases">
        <authorList>
            <person name="Rey-Velasco X."/>
        </authorList>
    </citation>
    <scope>NUCLEOTIDE SEQUENCE [LARGE SCALE GENOMIC DNA]</scope>
    <source>
        <strain evidence="9 10">W431</strain>
    </source>
</reference>
<keyword evidence="5 6" id="KW-0472">Membrane</keyword>
<comment type="subcellular location">
    <subcellularLocation>
        <location evidence="1">Cell membrane</location>
        <topology evidence="1">Multi-pass membrane protein</topology>
    </subcellularLocation>
</comment>
<evidence type="ECO:0000259" key="7">
    <source>
        <dbReference type="Pfam" id="PF02706"/>
    </source>
</evidence>
<keyword evidence="10" id="KW-1185">Reference proteome</keyword>
<dbReference type="Pfam" id="PF13807">
    <property type="entry name" value="GNVR"/>
    <property type="match status" value="1"/>
</dbReference>
<evidence type="ECO:0000256" key="2">
    <source>
        <dbReference type="ARBA" id="ARBA00022475"/>
    </source>
</evidence>
<evidence type="ECO:0000256" key="1">
    <source>
        <dbReference type="ARBA" id="ARBA00004651"/>
    </source>
</evidence>
<dbReference type="Pfam" id="PF02706">
    <property type="entry name" value="Wzz"/>
    <property type="match status" value="1"/>
</dbReference>
<organism evidence="9 10">
    <name type="scientific">Thalassotalea castellviae</name>
    <dbReference type="NCBI Taxonomy" id="3075612"/>
    <lineage>
        <taxon>Bacteria</taxon>
        <taxon>Pseudomonadati</taxon>
        <taxon>Pseudomonadota</taxon>
        <taxon>Gammaproteobacteria</taxon>
        <taxon>Alteromonadales</taxon>
        <taxon>Colwelliaceae</taxon>
        <taxon>Thalassotalea</taxon>
    </lineage>
</organism>
<accession>A0ABU2ZXZ8</accession>
<protein>
    <submittedName>
        <fullName evidence="9">Wzz/FepE/Etk N-terminal domain-containing protein</fullName>
    </submittedName>
</protein>
<dbReference type="RefSeq" id="WP_311577811.1">
    <property type="nucleotide sequence ID" value="NZ_JAVRIF010000002.1"/>
</dbReference>
<evidence type="ECO:0000259" key="8">
    <source>
        <dbReference type="Pfam" id="PF13807"/>
    </source>
</evidence>